<dbReference type="Pfam" id="PF09836">
    <property type="entry name" value="DUF2063"/>
    <property type="match status" value="1"/>
</dbReference>
<dbReference type="RefSeq" id="WP_052634083.1">
    <property type="nucleotide sequence ID" value="NZ_CP011144.1"/>
</dbReference>
<evidence type="ECO:0000259" key="2">
    <source>
        <dbReference type="Pfam" id="PF22106"/>
    </source>
</evidence>
<dbReference type="InterPro" id="IPR044922">
    <property type="entry name" value="DUF2063_N_sf"/>
</dbReference>
<dbReference type="OrthoDB" id="4146344at2"/>
<accession>A0A0E3UPV7</accession>
<dbReference type="AlphaFoldDB" id="A0A0E3UPV7"/>
<dbReference type="EMBL" id="CP011144">
    <property type="protein sequence ID" value="AKC88396.1"/>
    <property type="molecule type" value="Genomic_DNA"/>
</dbReference>
<evidence type="ECO:0000313" key="3">
    <source>
        <dbReference type="EMBL" id="AKC88396.1"/>
    </source>
</evidence>
<evidence type="ECO:0000259" key="1">
    <source>
        <dbReference type="Pfam" id="PF09836"/>
    </source>
</evidence>
<protein>
    <submittedName>
        <fullName evidence="3">Uncharacterized protein</fullName>
    </submittedName>
</protein>
<feature type="domain" description="NGO1945-like C-terminal" evidence="2">
    <location>
        <begin position="146"/>
        <end position="241"/>
    </location>
</feature>
<keyword evidence="4" id="KW-1185">Reference proteome</keyword>
<dbReference type="Gene3D" id="1.10.150.690">
    <property type="entry name" value="DUF2063"/>
    <property type="match status" value="1"/>
</dbReference>
<dbReference type="KEGG" id="psuw:WQ53_12940"/>
<feature type="domain" description="Putative DNA-binding" evidence="1">
    <location>
        <begin position="6"/>
        <end position="92"/>
    </location>
</feature>
<evidence type="ECO:0000313" key="4">
    <source>
        <dbReference type="Proteomes" id="UP000033067"/>
    </source>
</evidence>
<proteinExistence type="predicted"/>
<dbReference type="InterPro" id="IPR018640">
    <property type="entry name" value="DUF2063"/>
</dbReference>
<reference evidence="3 4" key="1">
    <citation type="journal article" date="2015" name="Genome Announc.">
        <title>Complete Genome Sequence of Pseudoxanthomonas suwonensis Strain J1, a Cellulose-Degrading Bacterium Isolated from Leaf- and Wood-Enriched Soil.</title>
        <authorList>
            <person name="Hou L."/>
            <person name="Jiang J."/>
            <person name="Xu Z."/>
            <person name="Zhou Y."/>
            <person name="Leung F.C."/>
        </authorList>
    </citation>
    <scope>NUCLEOTIDE SEQUENCE [LARGE SCALE GENOMIC DNA]</scope>
    <source>
        <strain evidence="3 4">J1</strain>
    </source>
</reference>
<organism evidence="3 4">
    <name type="scientific">Pseudoxanthomonas suwonensis</name>
    <dbReference type="NCBI Taxonomy" id="314722"/>
    <lineage>
        <taxon>Bacteria</taxon>
        <taxon>Pseudomonadati</taxon>
        <taxon>Pseudomonadota</taxon>
        <taxon>Gammaproteobacteria</taxon>
        <taxon>Lysobacterales</taxon>
        <taxon>Lysobacteraceae</taxon>
        <taxon>Pseudoxanthomonas</taxon>
    </lineage>
</organism>
<dbReference type="PATRIC" id="fig|314722.6.peg.2807"/>
<dbReference type="Pfam" id="PF22106">
    <property type="entry name" value="NGO1945_C"/>
    <property type="match status" value="1"/>
</dbReference>
<dbReference type="Proteomes" id="UP000033067">
    <property type="component" value="Chromosome"/>
</dbReference>
<dbReference type="Gene3D" id="3.90.930.50">
    <property type="match status" value="1"/>
</dbReference>
<gene>
    <name evidence="3" type="ORF">WQ53_12940</name>
</gene>
<dbReference type="InterPro" id="IPR054098">
    <property type="entry name" value="NGO1945-like_C"/>
</dbReference>
<sequence>MPDLRQQQAAFAAHLRDPEANPPPPGIEARRMAIYRDLFFNNIAGLLGGNFPVIRRTLGDQAWTALVRRFYAEHRSRTPLFPELAREFIRYLEDRTGQHGGEAGDPPWLVELAHYEWIELAVQIDDSPLPPHDPAGDLLDGIPVVSPYVRALAYQWPVHTIGPEHHPAAPPQAPTLLLVRRDTQGQARFAAISPLVYRLLELLGEGGRSGRGSLQALAAEAGVDADADFLVQGATMLERMRAEGTLLGTTP</sequence>
<name>A0A0E3UPV7_9GAMM</name>